<dbReference type="Proteomes" id="UP001314170">
    <property type="component" value="Unassembled WGS sequence"/>
</dbReference>
<evidence type="ECO:0000313" key="2">
    <source>
        <dbReference type="Proteomes" id="UP001314170"/>
    </source>
</evidence>
<keyword evidence="2" id="KW-1185">Reference proteome</keyword>
<protein>
    <submittedName>
        <fullName evidence="1">Uncharacterized protein</fullName>
    </submittedName>
</protein>
<dbReference type="AlphaFoldDB" id="A0AAV1RY80"/>
<gene>
    <name evidence="1" type="ORF">DCAF_LOCUS16384</name>
</gene>
<dbReference type="EMBL" id="CAWUPB010001160">
    <property type="protein sequence ID" value="CAK7341637.1"/>
    <property type="molecule type" value="Genomic_DNA"/>
</dbReference>
<reference evidence="1 2" key="1">
    <citation type="submission" date="2024-01" db="EMBL/GenBank/DDBJ databases">
        <authorList>
            <person name="Waweru B."/>
        </authorList>
    </citation>
    <scope>NUCLEOTIDE SEQUENCE [LARGE SCALE GENOMIC DNA]</scope>
</reference>
<name>A0AAV1RY80_9ROSI</name>
<organism evidence="1 2">
    <name type="scientific">Dovyalis caffra</name>
    <dbReference type="NCBI Taxonomy" id="77055"/>
    <lineage>
        <taxon>Eukaryota</taxon>
        <taxon>Viridiplantae</taxon>
        <taxon>Streptophyta</taxon>
        <taxon>Embryophyta</taxon>
        <taxon>Tracheophyta</taxon>
        <taxon>Spermatophyta</taxon>
        <taxon>Magnoliopsida</taxon>
        <taxon>eudicotyledons</taxon>
        <taxon>Gunneridae</taxon>
        <taxon>Pentapetalae</taxon>
        <taxon>rosids</taxon>
        <taxon>fabids</taxon>
        <taxon>Malpighiales</taxon>
        <taxon>Salicaceae</taxon>
        <taxon>Flacourtieae</taxon>
        <taxon>Dovyalis</taxon>
    </lineage>
</organism>
<comment type="caution">
    <text evidence="1">The sequence shown here is derived from an EMBL/GenBank/DDBJ whole genome shotgun (WGS) entry which is preliminary data.</text>
</comment>
<proteinExistence type="predicted"/>
<sequence length="76" mass="8509">MGSKNTKLVIKIEDCETFFTFFHPLRIPENKDDLDDDAISSTSSSLSEFSSFVLKENPQLPKVLFSLGLLLSTPLD</sequence>
<evidence type="ECO:0000313" key="1">
    <source>
        <dbReference type="EMBL" id="CAK7341637.1"/>
    </source>
</evidence>
<accession>A0AAV1RY80</accession>